<gene>
    <name evidence="2" type="ORF">SAMN04487779_102826</name>
</gene>
<dbReference type="EMBL" id="FMZX01000028">
    <property type="protein sequence ID" value="SDE32437.1"/>
    <property type="molecule type" value="Genomic_DNA"/>
</dbReference>
<feature type="coiled-coil region" evidence="1">
    <location>
        <begin position="109"/>
        <end position="136"/>
    </location>
</feature>
<proteinExistence type="predicted"/>
<dbReference type="AlphaFoldDB" id="A0A1G7BZF7"/>
<dbReference type="RefSeq" id="WP_090665022.1">
    <property type="nucleotide sequence ID" value="NZ_FMZX01000028.1"/>
</dbReference>
<sequence length="149" mass="16637">MVKGFVDYVGIDKLESRFSTDLKTLRRCVLEGRPLPPGFYRQGKGQDEDRALKEYGVMHLHLGGQKSDVLVFLMQFPDDVVALEINNHGPFSDHPPGRGVDARWRVAALVTLNEARAAAEQQRQRAEEEVKALNASIRARLGIGKKPDS</sequence>
<accession>A0A1G7BZF7</accession>
<evidence type="ECO:0000313" key="2">
    <source>
        <dbReference type="EMBL" id="SDE32437.1"/>
    </source>
</evidence>
<protein>
    <submittedName>
        <fullName evidence="2">Uncharacterized protein</fullName>
    </submittedName>
</protein>
<reference evidence="2 3" key="1">
    <citation type="submission" date="2016-10" db="EMBL/GenBank/DDBJ databases">
        <authorList>
            <person name="de Groot N.N."/>
        </authorList>
    </citation>
    <scope>NUCLEOTIDE SEQUENCE [LARGE SCALE GENOMIC DNA]</scope>
    <source>
        <strain evidence="2 3">CPCC 100156</strain>
    </source>
</reference>
<name>A0A1G7BZF7_9PROT</name>
<evidence type="ECO:0000313" key="3">
    <source>
        <dbReference type="Proteomes" id="UP000198925"/>
    </source>
</evidence>
<evidence type="ECO:0000256" key="1">
    <source>
        <dbReference type="SAM" id="Coils"/>
    </source>
</evidence>
<organism evidence="2 3">
    <name type="scientific">Belnapia rosea</name>
    <dbReference type="NCBI Taxonomy" id="938405"/>
    <lineage>
        <taxon>Bacteria</taxon>
        <taxon>Pseudomonadati</taxon>
        <taxon>Pseudomonadota</taxon>
        <taxon>Alphaproteobacteria</taxon>
        <taxon>Acetobacterales</taxon>
        <taxon>Roseomonadaceae</taxon>
        <taxon>Belnapia</taxon>
    </lineage>
</organism>
<keyword evidence="3" id="KW-1185">Reference proteome</keyword>
<keyword evidence="1" id="KW-0175">Coiled coil</keyword>
<dbReference type="Proteomes" id="UP000198925">
    <property type="component" value="Unassembled WGS sequence"/>
</dbReference>